<dbReference type="PROSITE" id="PS50176">
    <property type="entry name" value="ARM_REPEAT"/>
    <property type="match status" value="1"/>
</dbReference>
<evidence type="ECO:0000313" key="4">
    <source>
        <dbReference type="Proteomes" id="UP000485058"/>
    </source>
</evidence>
<reference evidence="3 4" key="1">
    <citation type="submission" date="2020-02" db="EMBL/GenBank/DDBJ databases">
        <title>Draft genome sequence of Haematococcus lacustris strain NIES-144.</title>
        <authorList>
            <person name="Morimoto D."/>
            <person name="Nakagawa S."/>
            <person name="Yoshida T."/>
            <person name="Sawayama S."/>
        </authorList>
    </citation>
    <scope>NUCLEOTIDE SEQUENCE [LARGE SCALE GENOMIC DNA]</scope>
    <source>
        <strain evidence="3 4">NIES-144</strain>
    </source>
</reference>
<dbReference type="InterPro" id="IPR011989">
    <property type="entry name" value="ARM-like"/>
</dbReference>
<feature type="region of interest" description="Disordered" evidence="2">
    <location>
        <begin position="356"/>
        <end position="391"/>
    </location>
</feature>
<sequence length="391" mass="41088">MLASWWQDGVPDPNLESAAVLATSQLLKTVQEAVNRKQCGVRALQTAVCTQLQPIIGLARLRHSVAYLALQILCYRNSITCQQICDGGIVEEVARSLSSIRSRELQGAMCYLLTGMVAFSEATHAAVISSGLVPQLVALCRCAPAGEAGDSSLGTQLQQRAAAVLRNLAHNTRNHGLLINAGAHPAARINAAVAVACLVGHEEGNPRLQLDEQLVVHMLQVLGAACQGIIKHEAFWTVWKLCQGLASLAVNDSNKELIARNGGVQVLAEVLFGKHHNNEAAHRYALSTLWNLAFVESSRAAILAQPGLVDAIRTALNTTESARTKEVAKGCLAGAGREGADQQCRRGGVAVRRGAGGVPLGGGAAPRDAQLRVGLPAERDADQDGAAGSGL</sequence>
<dbReference type="EMBL" id="BLLF01001851">
    <property type="protein sequence ID" value="GFH21547.1"/>
    <property type="molecule type" value="Genomic_DNA"/>
</dbReference>
<dbReference type="Proteomes" id="UP000485058">
    <property type="component" value="Unassembled WGS sequence"/>
</dbReference>
<dbReference type="PANTHER" id="PTHR46270">
    <property type="entry name" value="ARMADILLO-TYPE FOLD-RELATED"/>
    <property type="match status" value="1"/>
</dbReference>
<protein>
    <submittedName>
        <fullName evidence="3">SAM domain-containing protein</fullName>
    </submittedName>
</protein>
<evidence type="ECO:0000256" key="2">
    <source>
        <dbReference type="SAM" id="MobiDB-lite"/>
    </source>
</evidence>
<keyword evidence="4" id="KW-1185">Reference proteome</keyword>
<feature type="repeat" description="ARM" evidence="1">
    <location>
        <begin position="131"/>
        <end position="183"/>
    </location>
</feature>
<dbReference type="SUPFAM" id="SSF48371">
    <property type="entry name" value="ARM repeat"/>
    <property type="match status" value="1"/>
</dbReference>
<dbReference type="AlphaFoldDB" id="A0A699ZFN8"/>
<dbReference type="InterPro" id="IPR000225">
    <property type="entry name" value="Armadillo"/>
</dbReference>
<dbReference type="InterPro" id="IPR016024">
    <property type="entry name" value="ARM-type_fold"/>
</dbReference>
<name>A0A699ZFN8_HAELA</name>
<accession>A0A699ZFN8</accession>
<dbReference type="PANTHER" id="PTHR46270:SF2">
    <property type="entry name" value="TIR DOMAIN-CONTAINING PROTEIN"/>
    <property type="match status" value="1"/>
</dbReference>
<comment type="caution">
    <text evidence="3">The sequence shown here is derived from an EMBL/GenBank/DDBJ whole genome shotgun (WGS) entry which is preliminary data.</text>
</comment>
<dbReference type="SMART" id="SM00185">
    <property type="entry name" value="ARM"/>
    <property type="match status" value="2"/>
</dbReference>
<evidence type="ECO:0000313" key="3">
    <source>
        <dbReference type="EMBL" id="GFH21547.1"/>
    </source>
</evidence>
<evidence type="ECO:0000256" key="1">
    <source>
        <dbReference type="PROSITE-ProRule" id="PRU00259"/>
    </source>
</evidence>
<dbReference type="Gene3D" id="1.25.10.10">
    <property type="entry name" value="Leucine-rich Repeat Variant"/>
    <property type="match status" value="2"/>
</dbReference>
<gene>
    <name evidence="3" type="ORF">HaLaN_18875</name>
</gene>
<organism evidence="3 4">
    <name type="scientific">Haematococcus lacustris</name>
    <name type="common">Green alga</name>
    <name type="synonym">Haematococcus pluvialis</name>
    <dbReference type="NCBI Taxonomy" id="44745"/>
    <lineage>
        <taxon>Eukaryota</taxon>
        <taxon>Viridiplantae</taxon>
        <taxon>Chlorophyta</taxon>
        <taxon>core chlorophytes</taxon>
        <taxon>Chlorophyceae</taxon>
        <taxon>CS clade</taxon>
        <taxon>Chlamydomonadales</taxon>
        <taxon>Haematococcaceae</taxon>
        <taxon>Haematococcus</taxon>
    </lineage>
</organism>
<proteinExistence type="predicted"/>